<evidence type="ECO:0000256" key="1">
    <source>
        <dbReference type="SAM" id="Phobius"/>
    </source>
</evidence>
<dbReference type="Pfam" id="PF05975">
    <property type="entry name" value="EcsB"/>
    <property type="match status" value="1"/>
</dbReference>
<feature type="transmembrane region" description="Helical" evidence="1">
    <location>
        <begin position="347"/>
        <end position="371"/>
    </location>
</feature>
<evidence type="ECO:0000313" key="2">
    <source>
        <dbReference type="EMBL" id="MFC0272054.1"/>
    </source>
</evidence>
<name>A0ABV6GEP8_9BACI</name>
<dbReference type="InterPro" id="IPR010288">
    <property type="entry name" value="EcsB_ABC"/>
</dbReference>
<gene>
    <name evidence="2" type="ORF">ACFFIX_11390</name>
</gene>
<feature type="transmembrane region" description="Helical" evidence="1">
    <location>
        <begin position="132"/>
        <end position="152"/>
    </location>
</feature>
<dbReference type="PIRSF" id="PIRSF037259">
    <property type="entry name" value="EcsB_ABC"/>
    <property type="match status" value="1"/>
</dbReference>
<feature type="transmembrane region" description="Helical" evidence="1">
    <location>
        <begin position="377"/>
        <end position="397"/>
    </location>
</feature>
<feature type="transmembrane region" description="Helical" evidence="1">
    <location>
        <begin position="189"/>
        <end position="206"/>
    </location>
</feature>
<sequence length="407" mass="46918">MKSIEGIWQSRLNHHITELRSYLKYMLNDHLLFVFIFLSAGGALAYQDWLENMPENFPAIFIMTAVFTILLLGSSVRTLLKEPDVVFLLPMEKKMSTYFKQAFVYSFFSQMFVIVVMIIVFAPLYFKVSDATGSTLLLCLILLLLIKAWNLTVSWRLSFYTDSLVKKTDLAVRFALNFIAIFFTLSEAYLFAGVVFVIMVLYLAYFTKAVTGKGVKWEELIDQEARKKQFFYQLANLFTDVPKLKKSAKRRRYLDWWLRFGRYGSEHVYSYLFSRAFLRSGDYLGIFVRLTVIGGVITYYTADNTYGSLAVGLLVIFLTGIQLMSLMKHYDLLELPTLYPKGEQQKLMQFLLLIQKLLVTQAVLLSLVLLMTMNVQGFVITLAVNLAFALLFVVIYMKKRLSNSKGS</sequence>
<accession>A0ABV6GEP8</accession>
<dbReference type="Proteomes" id="UP001589854">
    <property type="component" value="Unassembled WGS sequence"/>
</dbReference>
<organism evidence="2 3">
    <name type="scientific">Metabacillus herbersteinensis</name>
    <dbReference type="NCBI Taxonomy" id="283816"/>
    <lineage>
        <taxon>Bacteria</taxon>
        <taxon>Bacillati</taxon>
        <taxon>Bacillota</taxon>
        <taxon>Bacilli</taxon>
        <taxon>Bacillales</taxon>
        <taxon>Bacillaceae</taxon>
        <taxon>Metabacillus</taxon>
    </lineage>
</organism>
<feature type="transmembrane region" description="Helical" evidence="1">
    <location>
        <begin position="59"/>
        <end position="80"/>
    </location>
</feature>
<dbReference type="RefSeq" id="WP_378933978.1">
    <property type="nucleotide sequence ID" value="NZ_JBHLVO010000008.1"/>
</dbReference>
<dbReference type="EMBL" id="JBHLVO010000008">
    <property type="protein sequence ID" value="MFC0272054.1"/>
    <property type="molecule type" value="Genomic_DNA"/>
</dbReference>
<feature type="transmembrane region" description="Helical" evidence="1">
    <location>
        <begin position="283"/>
        <end position="300"/>
    </location>
</feature>
<keyword evidence="1" id="KW-0472">Membrane</keyword>
<feature type="transmembrane region" description="Helical" evidence="1">
    <location>
        <begin position="306"/>
        <end position="326"/>
    </location>
</feature>
<protein>
    <submittedName>
        <fullName evidence="2">ABC transporter permease</fullName>
    </submittedName>
</protein>
<keyword evidence="3" id="KW-1185">Reference proteome</keyword>
<feature type="transmembrane region" description="Helical" evidence="1">
    <location>
        <begin position="101"/>
        <end position="126"/>
    </location>
</feature>
<keyword evidence="1" id="KW-0812">Transmembrane</keyword>
<keyword evidence="1" id="KW-1133">Transmembrane helix</keyword>
<comment type="caution">
    <text evidence="2">The sequence shown here is derived from an EMBL/GenBank/DDBJ whole genome shotgun (WGS) entry which is preliminary data.</text>
</comment>
<feature type="transmembrane region" description="Helical" evidence="1">
    <location>
        <begin position="30"/>
        <end position="47"/>
    </location>
</feature>
<evidence type="ECO:0000313" key="3">
    <source>
        <dbReference type="Proteomes" id="UP001589854"/>
    </source>
</evidence>
<reference evidence="2 3" key="1">
    <citation type="submission" date="2024-09" db="EMBL/GenBank/DDBJ databases">
        <authorList>
            <person name="Sun Q."/>
            <person name="Mori K."/>
        </authorList>
    </citation>
    <scope>NUCLEOTIDE SEQUENCE [LARGE SCALE GENOMIC DNA]</scope>
    <source>
        <strain evidence="2 3">CCM 7228</strain>
    </source>
</reference>
<proteinExistence type="predicted"/>